<dbReference type="RefSeq" id="XP_004959882.1">
    <property type="nucleotide sequence ID" value="XM_004959825.2"/>
</dbReference>
<comment type="similarity">
    <text evidence="1">Belongs to the LOR family.</text>
</comment>
<dbReference type="EMBL" id="AGNK02001368">
    <property type="status" value="NOT_ANNOTATED_CDS"/>
    <property type="molecule type" value="Genomic_DNA"/>
</dbReference>
<dbReference type="OrthoDB" id="652749at2759"/>
<dbReference type="eggNOG" id="ENOG502RYHC">
    <property type="taxonomic scope" value="Eukaryota"/>
</dbReference>
<reference evidence="3" key="3">
    <citation type="submission" date="2018-08" db="UniProtKB">
        <authorList>
            <consortium name="EnsemblPlants"/>
        </authorList>
    </citation>
    <scope>IDENTIFICATION</scope>
    <source>
        <strain evidence="3">Yugu1</strain>
    </source>
</reference>
<protein>
    <recommendedName>
        <fullName evidence="5">Protein LURP-one-related 11</fullName>
    </recommendedName>
</protein>
<dbReference type="PANTHER" id="PTHR31087">
    <property type="match status" value="1"/>
</dbReference>
<evidence type="ECO:0008006" key="5">
    <source>
        <dbReference type="Google" id="ProtNLM"/>
    </source>
</evidence>
<dbReference type="InterPro" id="IPR038595">
    <property type="entry name" value="LOR_sf"/>
</dbReference>
<gene>
    <name evidence="3" type="primary">LOC101775227</name>
    <name evidence="2" type="ORF">SETIT_2G427600v2</name>
</gene>
<dbReference type="EMBL" id="CM003529">
    <property type="protein sequence ID" value="RCV14456.1"/>
    <property type="molecule type" value="Genomic_DNA"/>
</dbReference>
<evidence type="ECO:0000313" key="3">
    <source>
        <dbReference type="EnsemblPlants" id="KQL27127"/>
    </source>
</evidence>
<sequence length="210" mass="22890">MAPRVHSSPSSSPPATRAGEQRKVFTVWMKSLVLNGHGCTVYDSGGGIVYRVDNYGSRCSGSVCLMDLDGSVVLNVVKKKLAFGRWEGYKWRGQKQEPRPWFTVTRPVIRPFQWSHGRPASSSSCEFRCDTTGRVMRYTIADECRAGSGKQGCRIVDEASGVVVAEVKRKVTASGVALGEDVLSLVVEPGTDLSLVVGLVLVYGLMNRTM</sequence>
<keyword evidence="4" id="KW-1185">Reference proteome</keyword>
<dbReference type="AlphaFoldDB" id="K3ZWX1"/>
<dbReference type="SUPFAM" id="SSF54518">
    <property type="entry name" value="Tubby C-terminal domain-like"/>
    <property type="match status" value="1"/>
</dbReference>
<evidence type="ECO:0000313" key="2">
    <source>
        <dbReference type="EMBL" id="RCV14456.1"/>
    </source>
</evidence>
<accession>K3ZWX1</accession>
<dbReference type="EnsemblPlants" id="KQL27127">
    <property type="protein sequence ID" value="KQL27127"/>
    <property type="gene ID" value="SETIT_031103mg"/>
</dbReference>
<dbReference type="Proteomes" id="UP000004995">
    <property type="component" value="Unassembled WGS sequence"/>
</dbReference>
<evidence type="ECO:0000313" key="4">
    <source>
        <dbReference type="Proteomes" id="UP000004995"/>
    </source>
</evidence>
<evidence type="ECO:0000256" key="1">
    <source>
        <dbReference type="ARBA" id="ARBA00005437"/>
    </source>
</evidence>
<dbReference type="InterPro" id="IPR007612">
    <property type="entry name" value="LOR"/>
</dbReference>
<dbReference type="Gene3D" id="2.40.160.200">
    <property type="entry name" value="LURP1-related"/>
    <property type="match status" value="1"/>
</dbReference>
<dbReference type="HOGENOM" id="CLU_063146_2_0_1"/>
<reference evidence="2 4" key="1">
    <citation type="journal article" date="2012" name="Nat. Biotechnol.">
        <title>Reference genome sequence of the model plant Setaria.</title>
        <authorList>
            <person name="Bennetzen J.L."/>
            <person name="Schmutz J."/>
            <person name="Wang H."/>
            <person name="Percifield R."/>
            <person name="Hawkins J."/>
            <person name="Pontaroli A.C."/>
            <person name="Estep M."/>
            <person name="Feng L."/>
            <person name="Vaughn J.N."/>
            <person name="Grimwood J."/>
            <person name="Jenkins J."/>
            <person name="Barry K."/>
            <person name="Lindquist E."/>
            <person name="Hellsten U."/>
            <person name="Deshpande S."/>
            <person name="Wang X."/>
            <person name="Wu X."/>
            <person name="Mitros T."/>
            <person name="Triplett J."/>
            <person name="Yang X."/>
            <person name="Ye C.Y."/>
            <person name="Mauro-Herrera M."/>
            <person name="Wang L."/>
            <person name="Li P."/>
            <person name="Sharma M."/>
            <person name="Sharma R."/>
            <person name="Ronald P.C."/>
            <person name="Panaud O."/>
            <person name="Kellogg E.A."/>
            <person name="Brutnell T.P."/>
            <person name="Doust A.N."/>
            <person name="Tuskan G.A."/>
            <person name="Rokhsar D."/>
            <person name="Devos K.M."/>
        </authorList>
    </citation>
    <scope>NUCLEOTIDE SEQUENCE [LARGE SCALE GENOMIC DNA]</scope>
    <source>
        <strain evidence="4">cv. Yugu1</strain>
        <strain evidence="2">Yugu1</strain>
    </source>
</reference>
<dbReference type="Pfam" id="PF04525">
    <property type="entry name" value="LOR"/>
    <property type="match status" value="1"/>
</dbReference>
<organism evidence="3 4">
    <name type="scientific">Setaria italica</name>
    <name type="common">Foxtail millet</name>
    <name type="synonym">Panicum italicum</name>
    <dbReference type="NCBI Taxonomy" id="4555"/>
    <lineage>
        <taxon>Eukaryota</taxon>
        <taxon>Viridiplantae</taxon>
        <taxon>Streptophyta</taxon>
        <taxon>Embryophyta</taxon>
        <taxon>Tracheophyta</taxon>
        <taxon>Spermatophyta</taxon>
        <taxon>Magnoliopsida</taxon>
        <taxon>Liliopsida</taxon>
        <taxon>Poales</taxon>
        <taxon>Poaceae</taxon>
        <taxon>PACMAD clade</taxon>
        <taxon>Panicoideae</taxon>
        <taxon>Panicodae</taxon>
        <taxon>Paniceae</taxon>
        <taxon>Cenchrinae</taxon>
        <taxon>Setaria</taxon>
    </lineage>
</organism>
<proteinExistence type="inferred from homology"/>
<dbReference type="OMA" id="NCYKIQQ"/>
<dbReference type="InterPro" id="IPR025659">
    <property type="entry name" value="Tubby-like_C"/>
</dbReference>
<reference evidence="2" key="2">
    <citation type="submission" date="2015-07" db="EMBL/GenBank/DDBJ databases">
        <authorList>
            <person name="Noorani M."/>
        </authorList>
    </citation>
    <scope>NUCLEOTIDE SEQUENCE</scope>
    <source>
        <strain evidence="2">Yugu1</strain>
    </source>
</reference>
<dbReference type="GeneID" id="101775227"/>
<dbReference type="KEGG" id="sita:101775227"/>
<dbReference type="Gramene" id="KQL27127">
    <property type="protein sequence ID" value="KQL27127"/>
    <property type="gene ID" value="SETIT_031103mg"/>
</dbReference>
<dbReference type="STRING" id="4555.K3ZWX1"/>
<dbReference type="PANTHER" id="PTHR31087:SF142">
    <property type="entry name" value="OS07G0672600 PROTEIN"/>
    <property type="match status" value="1"/>
</dbReference>
<name>K3ZWX1_SETIT</name>